<dbReference type="GO" id="GO:0032979">
    <property type="term" value="P:protein insertion into mitochondrial inner membrane from matrix"/>
    <property type="evidence" value="ECO:0007669"/>
    <property type="project" value="InterPro"/>
</dbReference>
<accession>A0A4P6XIG6</accession>
<proteinExistence type="predicted"/>
<sequence length="293" mass="32793">MIGLVARTRPGMGPAVSLLRWASAQKISGIGLRNYATEEQKPVKKSKDKGAAMTTMPIKAIGVVSDYYVPPKFTLAPVKSWLKLLFKRIGLFGLNTYSVSRFKNDTKLKLQFNDWKELAVDKYVKTNKIFAAACSLPINQRQSYVQTQLDGIAGTEVIKSLTARVRTFPIGLKLKWNLLSVEKNPKLVVFVPIPDGNDVTSLVQFVVQVTTKQEMIVSGDALPEPFRTEKVVTDNIVATMNPYTNELVFVGTLFESDHVRGLKPQMDMNDIKALEHHLRECADIYRAPPKQIL</sequence>
<dbReference type="Proteomes" id="UP000292447">
    <property type="component" value="Chromosome I"/>
</dbReference>
<dbReference type="PANTHER" id="PTHR13333:SF5">
    <property type="entry name" value="M-AAA PROTEASE-INTERACTING PROTEIN 1, MITOCHONDRIAL"/>
    <property type="match status" value="1"/>
</dbReference>
<evidence type="ECO:0000313" key="2">
    <source>
        <dbReference type="Proteomes" id="UP000292447"/>
    </source>
</evidence>
<dbReference type="GO" id="GO:0043022">
    <property type="term" value="F:ribosome binding"/>
    <property type="evidence" value="ECO:0007669"/>
    <property type="project" value="TreeGrafter"/>
</dbReference>
<dbReference type="PANTHER" id="PTHR13333">
    <property type="entry name" value="M-AAA PROTEASE-INTERACTING PROTEIN 1, MITOCHONDRIAL"/>
    <property type="match status" value="1"/>
</dbReference>
<dbReference type="STRING" id="2163413.A0A4P6XIG6"/>
<protein>
    <submittedName>
        <fullName evidence="1">Protein MBA1</fullName>
    </submittedName>
</protein>
<dbReference type="InterPro" id="IPR024621">
    <property type="entry name" value="Mba1"/>
</dbReference>
<gene>
    <name evidence="1" type="primary">MPUL0A10380</name>
    <name evidence="1" type="ORF">METSCH_A10380</name>
</gene>
<evidence type="ECO:0000313" key="1">
    <source>
        <dbReference type="EMBL" id="QBM86399.1"/>
    </source>
</evidence>
<name>A0A4P6XIG6_9ASCO</name>
<reference evidence="2" key="1">
    <citation type="submission" date="2019-03" db="EMBL/GenBank/DDBJ databases">
        <title>Snf2 controls pulcherriminic acid biosynthesis and connects pigmentation and antifungal activity of the yeast Metschnikowia pulcherrima.</title>
        <authorList>
            <person name="Gore-Lloyd D."/>
            <person name="Sumann I."/>
            <person name="Brachmann A.O."/>
            <person name="Schneeberger K."/>
            <person name="Ortiz-Merino R.A."/>
            <person name="Moreno-Beltran M."/>
            <person name="Schlaefli M."/>
            <person name="Kirner P."/>
            <person name="Santos Kron A."/>
            <person name="Wolfe K.H."/>
            <person name="Piel J."/>
            <person name="Ahrens C.H."/>
            <person name="Henk D."/>
            <person name="Freimoser F.M."/>
        </authorList>
    </citation>
    <scope>NUCLEOTIDE SEQUENCE [LARGE SCALE GENOMIC DNA]</scope>
    <source>
        <strain evidence="2">APC 1.2</strain>
    </source>
</reference>
<dbReference type="Pfam" id="PF07961">
    <property type="entry name" value="MBA1"/>
    <property type="match status" value="1"/>
</dbReference>
<keyword evidence="2" id="KW-1185">Reference proteome</keyword>
<dbReference type="AlphaFoldDB" id="A0A4P6XIG6"/>
<organism evidence="1 2">
    <name type="scientific">Metschnikowia aff. pulcherrima</name>
    <dbReference type="NCBI Taxonomy" id="2163413"/>
    <lineage>
        <taxon>Eukaryota</taxon>
        <taxon>Fungi</taxon>
        <taxon>Dikarya</taxon>
        <taxon>Ascomycota</taxon>
        <taxon>Saccharomycotina</taxon>
        <taxon>Pichiomycetes</taxon>
        <taxon>Metschnikowiaceae</taxon>
        <taxon>Metschnikowia</taxon>
    </lineage>
</organism>
<dbReference type="GO" id="GO:0005743">
    <property type="term" value="C:mitochondrial inner membrane"/>
    <property type="evidence" value="ECO:0007669"/>
    <property type="project" value="InterPro"/>
</dbReference>
<dbReference type="EMBL" id="CP034456">
    <property type="protein sequence ID" value="QBM86399.1"/>
    <property type="molecule type" value="Genomic_DNA"/>
</dbReference>